<protein>
    <submittedName>
        <fullName evidence="1">Uncharacterized protein</fullName>
    </submittedName>
</protein>
<dbReference type="EMBL" id="BAET01000012">
    <property type="protein sequence ID" value="GAB55442.1"/>
    <property type="molecule type" value="Genomic_DNA"/>
</dbReference>
<dbReference type="Proteomes" id="UP000053586">
    <property type="component" value="Unassembled WGS sequence"/>
</dbReference>
<dbReference type="AlphaFoldDB" id="H5TAW5"/>
<proteinExistence type="predicted"/>
<evidence type="ECO:0000313" key="2">
    <source>
        <dbReference type="Proteomes" id="UP000053586"/>
    </source>
</evidence>
<keyword evidence="2" id="KW-1185">Reference proteome</keyword>
<organism evidence="1 2">
    <name type="scientific">Glaciecola punicea ACAM 611</name>
    <dbReference type="NCBI Taxonomy" id="1121923"/>
    <lineage>
        <taxon>Bacteria</taxon>
        <taxon>Pseudomonadati</taxon>
        <taxon>Pseudomonadota</taxon>
        <taxon>Gammaproteobacteria</taxon>
        <taxon>Alteromonadales</taxon>
        <taxon>Alteromonadaceae</taxon>
        <taxon>Glaciecola</taxon>
    </lineage>
</organism>
<name>H5TAW5_9ALTE</name>
<accession>H5TAW5</accession>
<reference evidence="1 2" key="2">
    <citation type="journal article" date="2017" name="Antonie Van Leeuwenhoek">
        <title>Rhizobium rhizosphaerae sp. nov., a novel species isolated from rice rhizosphere.</title>
        <authorList>
            <person name="Zhao J.J."/>
            <person name="Zhang J."/>
            <person name="Zhang R.J."/>
            <person name="Zhang C.W."/>
            <person name="Yin H.Q."/>
            <person name="Zhang X.X."/>
        </authorList>
    </citation>
    <scope>NUCLEOTIDE SEQUENCE [LARGE SCALE GENOMIC DNA]</scope>
    <source>
        <strain evidence="1 2">ACAM 611</strain>
    </source>
</reference>
<evidence type="ECO:0000313" key="1">
    <source>
        <dbReference type="EMBL" id="GAB55442.1"/>
    </source>
</evidence>
<reference evidence="1 2" key="1">
    <citation type="journal article" date="2012" name="J. Bacteriol.">
        <title>Genome sequence of proteorhodopsin-containing sea ice bacterium Glaciecola punicea ACAM 611T.</title>
        <authorList>
            <person name="Qin Q.-L."/>
            <person name="Xie B.-B."/>
            <person name="Shu Y.-L."/>
            <person name="Rong J.-C."/>
            <person name="Zhao D.-L."/>
            <person name="Zhang X.-Y."/>
            <person name="Chen X.-L."/>
            <person name="Zhou B.-C."/>
            <person name="Zhanga Y.-Z."/>
        </authorList>
    </citation>
    <scope>NUCLEOTIDE SEQUENCE [LARGE SCALE GENOMIC DNA]</scope>
    <source>
        <strain evidence="1 2">ACAM 611</strain>
    </source>
</reference>
<gene>
    <name evidence="1" type="ORF">GPUN_1318</name>
</gene>
<comment type="caution">
    <text evidence="1">The sequence shown here is derived from an EMBL/GenBank/DDBJ whole genome shotgun (WGS) entry which is preliminary data.</text>
</comment>
<sequence>MRCLGSQDFLKTKAFFNILLCFINAQQACHIEVFADIIGGNNKQSKLLQGCLTRRQWRE</sequence>